<feature type="compositionally biased region" description="Low complexity" evidence="2">
    <location>
        <begin position="1040"/>
        <end position="1056"/>
    </location>
</feature>
<dbReference type="GO" id="GO:0001181">
    <property type="term" value="F:RNA polymerase I general transcription initiation factor activity"/>
    <property type="evidence" value="ECO:0007669"/>
    <property type="project" value="InterPro"/>
</dbReference>
<sequence length="1097" mass="116918">MPDSSIVPVSSPHQHRQGAASSSSAAMSSSSRGTKRPRKSTQKEARAAATAAGQGSSSSSSTAPVDILKPRPPLIKSEADDSIAYSATPPVAAAPTKKLSRGNSAASLRSNKDEEEEDKEFKVSIAAASRRDVKPVKSALAGSARLASGPPGAMLNDRYKRSMYIAFVDGAFAERDKGSTKSYWDLVSQFRSAHTTLTTASSSAASSNSNTQSLSLWLHALSHHVARLDSANHSQLVENILDLPWAGVSTGDDFSRSWCSFVCALVSARTEWASSVVTRIVKAMRWRSDWLPLRPLHGQPPSPTGSTSSGVQPAQPSRPTRRLLYTRLHSLLRTILILIPTLPSTLAPLVIRHFPHKRESRKEQATYAHNILFMTRYCPQVAESVWRVVGDRAISLDVEIQIEMDDLEDGAGEGLEEELANLDPFDRPLDEDDDDSSSDGSSDDGGGDDDDDSESGPDIDELSSEDEAEPGDEDADGLDGGLLHEQEAERRQRKVRDLVEKLDALLKVAFEHLERISGKRRAAGTGSDGLEAVLIPRDNATWMSDFLGTGSKSTSASSTPSGTPTTERPPSSPGTARNSPTSFPLDDEEQISLRAAERHSAFQHLLHLFSRSILPTFKCRHVQFLLFWYCSLEPDFTDWFLGLLIHKAIYSSPSNADEAQGQQQGSAATTNPIVLRQAAASYVASFVSRASYVDAASTRIVVHNLCAFLEAHLEEHAAALRAVQESGGLAYVDEATARLASAPAGSEEHAIFYAVAQAVFYVFCFRWQDLRNGDGEHAKGGAKNGADKSGSLAPSDDFSDADPGFMIGSLSSTGSSSFALPSSLHQPPKPPAQGKTGPSPCLAPQDASASSSSFPLSPSLSATQVPPSHNTQDGSSSSSGWSPGLSNLQRCILSPLNPLHFCSPTVVHQFASVAQHVGLLYCWSVIEANRRGGAGGARGQLGSTDVQIAGRQQSGDRGARPAAPARRAPATGGASASDLEGFFPFDPYRLRGTAERFVEPLYRDWKDVAPQGLGGADDDDSSDGEDGESEDDEDDEVEQESSLAPSSEASSMASSALQRATSGGLQIPGASPARRRGETSADAKFAKSMELMSVSGS</sequence>
<evidence type="ECO:0000313" key="4">
    <source>
        <dbReference type="Proteomes" id="UP000245884"/>
    </source>
</evidence>
<feature type="compositionally biased region" description="Low complexity" evidence="2">
    <location>
        <begin position="548"/>
        <end position="575"/>
    </location>
</feature>
<accession>A0A316UJ81</accession>
<evidence type="ECO:0000256" key="1">
    <source>
        <dbReference type="ARBA" id="ARBA00010098"/>
    </source>
</evidence>
<dbReference type="RefSeq" id="XP_025359013.1">
    <property type="nucleotide sequence ID" value="XM_025509451.1"/>
</dbReference>
<feature type="compositionally biased region" description="Low complexity" evidence="2">
    <location>
        <begin position="47"/>
        <end position="63"/>
    </location>
</feature>
<evidence type="ECO:0000256" key="2">
    <source>
        <dbReference type="SAM" id="MobiDB-lite"/>
    </source>
</evidence>
<organism evidence="3 4">
    <name type="scientific">Jaminaea rosea</name>
    <dbReference type="NCBI Taxonomy" id="1569628"/>
    <lineage>
        <taxon>Eukaryota</taxon>
        <taxon>Fungi</taxon>
        <taxon>Dikarya</taxon>
        <taxon>Basidiomycota</taxon>
        <taxon>Ustilaginomycotina</taxon>
        <taxon>Exobasidiomycetes</taxon>
        <taxon>Microstromatales</taxon>
        <taxon>Microstromatales incertae sedis</taxon>
        <taxon>Jaminaea</taxon>
    </lineage>
</organism>
<feature type="compositionally biased region" description="Low complexity" evidence="2">
    <location>
        <begin position="87"/>
        <end position="96"/>
    </location>
</feature>
<dbReference type="GO" id="GO:0005634">
    <property type="term" value="C:nucleus"/>
    <property type="evidence" value="ECO:0007669"/>
    <property type="project" value="TreeGrafter"/>
</dbReference>
<proteinExistence type="inferred from homology"/>
<feature type="region of interest" description="Disordered" evidence="2">
    <location>
        <begin position="777"/>
        <end position="798"/>
    </location>
</feature>
<reference evidence="3 4" key="1">
    <citation type="journal article" date="2018" name="Mol. Biol. Evol.">
        <title>Broad Genomic Sampling Reveals a Smut Pathogenic Ancestry of the Fungal Clade Ustilaginomycotina.</title>
        <authorList>
            <person name="Kijpornyongpan T."/>
            <person name="Mondo S.J."/>
            <person name="Barry K."/>
            <person name="Sandor L."/>
            <person name="Lee J."/>
            <person name="Lipzen A."/>
            <person name="Pangilinan J."/>
            <person name="LaButti K."/>
            <person name="Hainaut M."/>
            <person name="Henrissat B."/>
            <person name="Grigoriev I.V."/>
            <person name="Spatafora J.W."/>
            <person name="Aime M.C."/>
        </authorList>
    </citation>
    <scope>NUCLEOTIDE SEQUENCE [LARGE SCALE GENOMIC DNA]</scope>
    <source>
        <strain evidence="3 4">MCA 5214</strain>
    </source>
</reference>
<protein>
    <submittedName>
        <fullName evidence="3">RRN3-domain-containing protein</fullName>
    </submittedName>
</protein>
<dbReference type="Pfam" id="PF05327">
    <property type="entry name" value="RRN3"/>
    <property type="match status" value="1"/>
</dbReference>
<dbReference type="OrthoDB" id="26970at2759"/>
<feature type="compositionally biased region" description="Low complexity" evidence="2">
    <location>
        <begin position="842"/>
        <end position="862"/>
    </location>
</feature>
<evidence type="ECO:0000313" key="3">
    <source>
        <dbReference type="EMBL" id="PWN24401.1"/>
    </source>
</evidence>
<dbReference type="AlphaFoldDB" id="A0A316UJ81"/>
<dbReference type="Proteomes" id="UP000245884">
    <property type="component" value="Unassembled WGS sequence"/>
</dbReference>
<feature type="compositionally biased region" description="Low complexity" evidence="2">
    <location>
        <begin position="960"/>
        <end position="977"/>
    </location>
</feature>
<feature type="compositionally biased region" description="Low complexity" evidence="2">
    <location>
        <begin position="304"/>
        <end position="313"/>
    </location>
</feature>
<dbReference type="GO" id="GO:0001042">
    <property type="term" value="F:RNA polymerase I core binding"/>
    <property type="evidence" value="ECO:0007669"/>
    <property type="project" value="TreeGrafter"/>
</dbReference>
<feature type="compositionally biased region" description="Basic and acidic residues" evidence="2">
    <location>
        <begin position="1075"/>
        <end position="1087"/>
    </location>
</feature>
<feature type="region of interest" description="Disordered" evidence="2">
    <location>
        <begin position="546"/>
        <end position="585"/>
    </location>
</feature>
<comment type="similarity">
    <text evidence="1">Belongs to the RRN3 family.</text>
</comment>
<dbReference type="InterPro" id="IPR007991">
    <property type="entry name" value="RNA_pol_I_trans_ini_fac_RRN3"/>
</dbReference>
<feature type="region of interest" description="Disordered" evidence="2">
    <location>
        <begin position="420"/>
        <end position="480"/>
    </location>
</feature>
<feature type="compositionally biased region" description="Acidic residues" evidence="2">
    <location>
        <begin position="429"/>
        <end position="477"/>
    </location>
</feature>
<feature type="compositionally biased region" description="Low complexity" evidence="2">
    <location>
        <begin position="19"/>
        <end position="31"/>
    </location>
</feature>
<dbReference type="PANTHER" id="PTHR12790:SF0">
    <property type="entry name" value="RNA POLYMERASE I-SPECIFIC TRANSCRIPTION INITIATION FACTOR RRN3-RELATED"/>
    <property type="match status" value="1"/>
</dbReference>
<feature type="compositionally biased region" description="Polar residues" evidence="2">
    <location>
        <begin position="863"/>
        <end position="873"/>
    </location>
</feature>
<feature type="compositionally biased region" description="Acidic residues" evidence="2">
    <location>
        <begin position="1016"/>
        <end position="1039"/>
    </location>
</feature>
<name>A0A316UJ81_9BASI</name>
<dbReference type="EMBL" id="KZ819681">
    <property type="protein sequence ID" value="PWN24401.1"/>
    <property type="molecule type" value="Genomic_DNA"/>
</dbReference>
<feature type="region of interest" description="Disordered" evidence="2">
    <location>
        <begin position="1"/>
        <end position="119"/>
    </location>
</feature>
<gene>
    <name evidence="3" type="ORF">BDZ90DRAFT_282342</name>
</gene>
<feature type="region of interest" description="Disordered" evidence="2">
    <location>
        <begin position="1008"/>
        <end position="1097"/>
    </location>
</feature>
<feature type="region of interest" description="Disordered" evidence="2">
    <location>
        <begin position="950"/>
        <end position="978"/>
    </location>
</feature>
<feature type="region of interest" description="Disordered" evidence="2">
    <location>
        <begin position="294"/>
        <end position="318"/>
    </location>
</feature>
<keyword evidence="4" id="KW-1185">Reference proteome</keyword>
<dbReference type="GO" id="GO:0006361">
    <property type="term" value="P:transcription initiation at RNA polymerase I promoter"/>
    <property type="evidence" value="ECO:0007669"/>
    <property type="project" value="InterPro"/>
</dbReference>
<feature type="region of interest" description="Disordered" evidence="2">
    <location>
        <begin position="817"/>
        <end position="882"/>
    </location>
</feature>
<dbReference type="PANTHER" id="PTHR12790">
    <property type="entry name" value="TRANSCRIPTION INITIATION FACTOR IA RRN3"/>
    <property type="match status" value="1"/>
</dbReference>
<dbReference type="STRING" id="1569628.A0A316UJ81"/>
<dbReference type="GeneID" id="37031274"/>